<name>A0A2K9NQR1_BACTC</name>
<evidence type="ECO:0000313" key="2">
    <source>
        <dbReference type="Proteomes" id="UP000235584"/>
    </source>
</evidence>
<dbReference type="OrthoDB" id="5616097at2"/>
<dbReference type="RefSeq" id="WP_102243140.1">
    <property type="nucleotide sequence ID" value="NZ_CP025704.1"/>
</dbReference>
<dbReference type="Gene3D" id="3.30.70.260">
    <property type="match status" value="1"/>
</dbReference>
<dbReference type="EMBL" id="CP025704">
    <property type="protein sequence ID" value="AUN97847.1"/>
    <property type="molecule type" value="Genomic_DNA"/>
</dbReference>
<dbReference type="InterPro" id="IPR027471">
    <property type="entry name" value="YbeD-like_sf"/>
</dbReference>
<organism evidence="1 2">
    <name type="scientific">Bacteriovorax stolpii</name>
    <name type="common">Bdellovibrio stolpii</name>
    <dbReference type="NCBI Taxonomy" id="960"/>
    <lineage>
        <taxon>Bacteria</taxon>
        <taxon>Pseudomonadati</taxon>
        <taxon>Bdellovibrionota</taxon>
        <taxon>Bacteriovoracia</taxon>
        <taxon>Bacteriovoracales</taxon>
        <taxon>Bacteriovoracaceae</taxon>
        <taxon>Bacteriovorax</taxon>
    </lineage>
</organism>
<gene>
    <name evidence="1" type="ORF">C0V70_06935</name>
</gene>
<dbReference type="InterPro" id="IPR007454">
    <property type="entry name" value="UPF0250_YbeD-like"/>
</dbReference>
<accession>A0A2K9NQR1</accession>
<dbReference type="KEGG" id="bsto:C0V70_06935"/>
<dbReference type="SUPFAM" id="SSF117991">
    <property type="entry name" value="YbeD/HP0495-like"/>
    <property type="match status" value="1"/>
</dbReference>
<dbReference type="AlphaFoldDB" id="A0A2K9NQR1"/>
<reference evidence="1 2" key="1">
    <citation type="submission" date="2018-01" db="EMBL/GenBank/DDBJ databases">
        <title>Complete genome sequence of Bacteriovorax stolpii DSM12778.</title>
        <authorList>
            <person name="Tang B."/>
            <person name="Chang J."/>
        </authorList>
    </citation>
    <scope>NUCLEOTIDE SEQUENCE [LARGE SCALE GENOMIC DNA]</scope>
    <source>
        <strain evidence="1 2">DSM 12778</strain>
    </source>
</reference>
<dbReference type="Pfam" id="PF04359">
    <property type="entry name" value="DUF493"/>
    <property type="match status" value="1"/>
</dbReference>
<proteinExistence type="predicted"/>
<keyword evidence="2" id="KW-1185">Reference proteome</keyword>
<dbReference type="Proteomes" id="UP000235584">
    <property type="component" value="Chromosome"/>
</dbReference>
<protein>
    <submittedName>
        <fullName evidence="1">DUF493 domain-containing protein</fullName>
    </submittedName>
</protein>
<evidence type="ECO:0000313" key="1">
    <source>
        <dbReference type="EMBL" id="AUN97847.1"/>
    </source>
</evidence>
<sequence>MNPLEDRLHKLKLVLDETVKFPTEYLFKFIVPISEVHQILFILQGMEIEQKASSNGNYISVSGKTTMQQSQDIIKVYERAAAIKGVISL</sequence>